<evidence type="ECO:0000256" key="5">
    <source>
        <dbReference type="ARBA" id="ARBA00016340"/>
    </source>
</evidence>
<feature type="binding site" evidence="14">
    <location>
        <position position="115"/>
    </location>
    <ligand>
        <name>Zn(2+)</name>
        <dbReference type="ChEBI" id="CHEBI:29105"/>
    </ligand>
</feature>
<dbReference type="SUPFAM" id="SSF54197">
    <property type="entry name" value="HIT-like"/>
    <property type="match status" value="2"/>
</dbReference>
<dbReference type="GO" id="GO:0008270">
    <property type="term" value="F:zinc ion binding"/>
    <property type="evidence" value="ECO:0007669"/>
    <property type="project" value="InterPro"/>
</dbReference>
<comment type="caution">
    <text evidence="18">The sequence shown here is derived from an EMBL/GenBank/DDBJ whole genome shotgun (WGS) entry which is preliminary data.</text>
</comment>
<evidence type="ECO:0000259" key="16">
    <source>
        <dbReference type="Pfam" id="PF01087"/>
    </source>
</evidence>
<evidence type="ECO:0000256" key="14">
    <source>
        <dbReference type="PIRSR" id="PIRSR000808-3"/>
    </source>
</evidence>
<dbReference type="Gene3D" id="3.30.428.10">
    <property type="entry name" value="HIT-like"/>
    <property type="match status" value="2"/>
</dbReference>
<dbReference type="GO" id="GO:0005737">
    <property type="term" value="C:cytoplasm"/>
    <property type="evidence" value="ECO:0007669"/>
    <property type="project" value="TreeGrafter"/>
</dbReference>
<reference evidence="18 19" key="1">
    <citation type="submission" date="2020-04" db="EMBL/GenBank/DDBJ databases">
        <title>Flammeovirga sp. SR4, a novel species isolated from seawater.</title>
        <authorList>
            <person name="Wang X."/>
        </authorList>
    </citation>
    <scope>NUCLEOTIDE SEQUENCE [LARGE SCALE GENOMIC DNA]</scope>
    <source>
        <strain evidence="18 19">SR4</strain>
    </source>
</reference>
<evidence type="ECO:0000313" key="18">
    <source>
        <dbReference type="EMBL" id="NLR94007.1"/>
    </source>
</evidence>
<gene>
    <name evidence="18" type="ORF">HGP29_22590</name>
</gene>
<feature type="active site" description="Tele-UMP-histidine intermediate" evidence="13">
    <location>
        <position position="168"/>
    </location>
</feature>
<dbReference type="Proteomes" id="UP000585050">
    <property type="component" value="Unassembled WGS sequence"/>
</dbReference>
<evidence type="ECO:0000256" key="11">
    <source>
        <dbReference type="ARBA" id="ARBA00023277"/>
    </source>
</evidence>
<dbReference type="Pfam" id="PF01087">
    <property type="entry name" value="GalP_UDP_transf"/>
    <property type="match status" value="1"/>
</dbReference>
<evidence type="ECO:0000256" key="15">
    <source>
        <dbReference type="RuleBase" id="RU000506"/>
    </source>
</evidence>
<evidence type="ECO:0000256" key="6">
    <source>
        <dbReference type="ARBA" id="ARBA00022679"/>
    </source>
</evidence>
<evidence type="ECO:0000256" key="1">
    <source>
        <dbReference type="ARBA" id="ARBA00001107"/>
    </source>
</evidence>
<feature type="domain" description="Galactose-1-phosphate uridyl transferase N-terminal" evidence="16">
    <location>
        <begin position="2"/>
        <end position="178"/>
    </location>
</feature>
<dbReference type="GO" id="GO:0008108">
    <property type="term" value="F:UDP-glucose:hexose-1-phosphate uridylyltransferase activity"/>
    <property type="evidence" value="ECO:0007669"/>
    <property type="project" value="UniProtKB-UniRule"/>
</dbReference>
<evidence type="ECO:0000256" key="2">
    <source>
        <dbReference type="ARBA" id="ARBA00004947"/>
    </source>
</evidence>
<keyword evidence="19" id="KW-1185">Reference proteome</keyword>
<dbReference type="InterPro" id="IPR036265">
    <property type="entry name" value="HIT-like_sf"/>
</dbReference>
<evidence type="ECO:0000256" key="3">
    <source>
        <dbReference type="ARBA" id="ARBA00010951"/>
    </source>
</evidence>
<comment type="cofactor">
    <cofactor evidence="14">
        <name>Zn(2+)</name>
        <dbReference type="ChEBI" id="CHEBI:29105"/>
    </cofactor>
    <text evidence="14">Binds 1 zinc ion per subunit.</text>
</comment>
<dbReference type="UniPathway" id="UPA00214"/>
<evidence type="ECO:0000256" key="13">
    <source>
        <dbReference type="PIRSR" id="PIRSR000808-1"/>
    </source>
</evidence>
<evidence type="ECO:0000256" key="12">
    <source>
        <dbReference type="NCBIfam" id="TIGR00209"/>
    </source>
</evidence>
<dbReference type="GO" id="GO:0033499">
    <property type="term" value="P:galactose catabolic process via UDP-galactose, Leloir pathway"/>
    <property type="evidence" value="ECO:0007669"/>
    <property type="project" value="TreeGrafter"/>
</dbReference>
<dbReference type="PANTHER" id="PTHR11943">
    <property type="entry name" value="GALACTOSE-1-PHOSPHATE URIDYLYLTRANSFERASE"/>
    <property type="match status" value="1"/>
</dbReference>
<evidence type="ECO:0000313" key="19">
    <source>
        <dbReference type="Proteomes" id="UP000585050"/>
    </source>
</evidence>
<comment type="catalytic activity">
    <reaction evidence="1 15">
        <text>alpha-D-galactose 1-phosphate + UDP-alpha-D-glucose = alpha-D-glucose 1-phosphate + UDP-alpha-D-galactose</text>
        <dbReference type="Rhea" id="RHEA:13989"/>
        <dbReference type="ChEBI" id="CHEBI:58336"/>
        <dbReference type="ChEBI" id="CHEBI:58601"/>
        <dbReference type="ChEBI" id="CHEBI:58885"/>
        <dbReference type="ChEBI" id="CHEBI:66914"/>
        <dbReference type="EC" id="2.7.7.12"/>
    </reaction>
</comment>
<dbReference type="EC" id="2.7.7.12" evidence="4 12"/>
<dbReference type="AlphaFoldDB" id="A0A7X8XY98"/>
<dbReference type="RefSeq" id="WP_168884720.1">
    <property type="nucleotide sequence ID" value="NZ_JABAIL010000009.1"/>
</dbReference>
<dbReference type="PROSITE" id="PS00117">
    <property type="entry name" value="GAL_P_UDP_TRANSF_I"/>
    <property type="match status" value="1"/>
</dbReference>
<keyword evidence="10 15" id="KW-0299">Galactose metabolism</keyword>
<dbReference type="InterPro" id="IPR005849">
    <property type="entry name" value="GalP_Utransf_N"/>
</dbReference>
<dbReference type="CDD" id="cd00608">
    <property type="entry name" value="GalT"/>
    <property type="match status" value="1"/>
</dbReference>
<dbReference type="InterPro" id="IPR001937">
    <property type="entry name" value="GalP_UDPtransf1"/>
</dbReference>
<dbReference type="PANTHER" id="PTHR11943:SF1">
    <property type="entry name" value="GALACTOSE-1-PHOSPHATE URIDYLYLTRANSFERASE"/>
    <property type="match status" value="1"/>
</dbReference>
<organism evidence="18 19">
    <name type="scientific">Flammeovirga agarivorans</name>
    <dbReference type="NCBI Taxonomy" id="2726742"/>
    <lineage>
        <taxon>Bacteria</taxon>
        <taxon>Pseudomonadati</taxon>
        <taxon>Bacteroidota</taxon>
        <taxon>Cytophagia</taxon>
        <taxon>Cytophagales</taxon>
        <taxon>Flammeovirgaceae</taxon>
        <taxon>Flammeovirga</taxon>
    </lineage>
</organism>
<dbReference type="NCBIfam" id="NF008724">
    <property type="entry name" value="PRK11720.1"/>
    <property type="match status" value="1"/>
</dbReference>
<proteinExistence type="inferred from homology"/>
<keyword evidence="6 15" id="KW-0808">Transferase</keyword>
<dbReference type="Pfam" id="PF02744">
    <property type="entry name" value="GalP_UDP_tr_C"/>
    <property type="match status" value="1"/>
</dbReference>
<comment type="similarity">
    <text evidence="3 15">Belongs to the galactose-1-phosphate uridylyltransferase type 1 family.</text>
</comment>
<feature type="binding site" evidence="14">
    <location>
        <position position="51"/>
    </location>
    <ligand>
        <name>Zn(2+)</name>
        <dbReference type="ChEBI" id="CHEBI:29105"/>
    </ligand>
</feature>
<evidence type="ECO:0000256" key="7">
    <source>
        <dbReference type="ARBA" id="ARBA00022695"/>
    </source>
</evidence>
<dbReference type="FunFam" id="3.30.428.10:FF:000001">
    <property type="entry name" value="Galactose-1-phosphate uridylyltransferase"/>
    <property type="match status" value="1"/>
</dbReference>
<keyword evidence="7 15" id="KW-0548">Nucleotidyltransferase</keyword>
<dbReference type="InterPro" id="IPR019779">
    <property type="entry name" value="GalP_UDPtransf1_His-AS"/>
</dbReference>
<dbReference type="FunFam" id="3.30.428.10:FF:000002">
    <property type="entry name" value="Galactose-1-phosphate uridylyltransferase"/>
    <property type="match status" value="1"/>
</dbReference>
<feature type="binding site" evidence="14">
    <location>
        <position position="54"/>
    </location>
    <ligand>
        <name>Zn(2+)</name>
        <dbReference type="ChEBI" id="CHEBI:29105"/>
    </ligand>
</feature>
<dbReference type="NCBIfam" id="TIGR00209">
    <property type="entry name" value="galT_1"/>
    <property type="match status" value="1"/>
</dbReference>
<evidence type="ECO:0000256" key="8">
    <source>
        <dbReference type="ARBA" id="ARBA00022723"/>
    </source>
</evidence>
<evidence type="ECO:0000256" key="10">
    <source>
        <dbReference type="ARBA" id="ARBA00023144"/>
    </source>
</evidence>
<keyword evidence="8 14" id="KW-0479">Metal-binding</keyword>
<evidence type="ECO:0000256" key="4">
    <source>
        <dbReference type="ARBA" id="ARBA00012384"/>
    </source>
</evidence>
<accession>A0A7X8XY98</accession>
<evidence type="ECO:0000259" key="17">
    <source>
        <dbReference type="Pfam" id="PF02744"/>
    </source>
</evidence>
<keyword evidence="9 14" id="KW-0862">Zinc</keyword>
<feature type="domain" description="Galactose-1-phosphate uridyl transferase C-terminal" evidence="17">
    <location>
        <begin position="185"/>
        <end position="348"/>
    </location>
</feature>
<dbReference type="EMBL" id="JABAIL010000009">
    <property type="protein sequence ID" value="NLR94007.1"/>
    <property type="molecule type" value="Genomic_DNA"/>
</dbReference>
<dbReference type="InterPro" id="IPR005850">
    <property type="entry name" value="GalP_Utransf_C"/>
</dbReference>
<feature type="binding site" evidence="14">
    <location>
        <position position="166"/>
    </location>
    <ligand>
        <name>Zn(2+)</name>
        <dbReference type="ChEBI" id="CHEBI:29105"/>
    </ligand>
</feature>
<protein>
    <recommendedName>
        <fullName evidence="5 12">Galactose-1-phosphate uridylyltransferase</fullName>
        <ecNumber evidence="4 12">2.7.7.12</ecNumber>
    </recommendedName>
</protein>
<sequence length="356" mass="41107">MEFNFEDHPHRRYNPLTGEWIQVSPHRAKRPWQGQVEKIEEEQRPEHDPDCYLCAGNTRIGGEVNPNYTDTYSFQNDFAALLEDIPSGEVNEHNGLFRAKSERGLCKVICFSPRHDLTIPEMEVGGIRKVVDLWCKEYAELGTKSYINHVQIFENKGSVMGCSNPHPHGQIWAQESVPLEPAKKAENQKTYFDTYGKTLLSDYVTEEIKQGTRVVYENEHFVALVPYWAVWPFETMIVPKRAVARITDLTEEEKDAFADAYKALTVKYDNIFEVSFPYSAGIHQAPTDGEDHPEWHMHMCFYPPLLRSATVKKFMVGYEMLANAQRDITAETAAARIREQSLEHYKQRSLVEDNNR</sequence>
<keyword evidence="11 15" id="KW-0119">Carbohydrate metabolism</keyword>
<dbReference type="PIRSF" id="PIRSF000808">
    <property type="entry name" value="GalT"/>
    <property type="match status" value="1"/>
</dbReference>
<comment type="pathway">
    <text evidence="2 15">Carbohydrate metabolism; galactose metabolism.</text>
</comment>
<name>A0A7X8XY98_9BACT</name>
<evidence type="ECO:0000256" key="9">
    <source>
        <dbReference type="ARBA" id="ARBA00022833"/>
    </source>
</evidence>